<reference evidence="2 3" key="1">
    <citation type="journal article" date="2013" name="Curr. Biol.">
        <title>The Genome of the Foraminiferan Reticulomyxa filosa.</title>
        <authorList>
            <person name="Glockner G."/>
            <person name="Hulsmann N."/>
            <person name="Schleicher M."/>
            <person name="Noegel A.A."/>
            <person name="Eichinger L."/>
            <person name="Gallinger C."/>
            <person name="Pawlowski J."/>
            <person name="Sierra R."/>
            <person name="Euteneuer U."/>
            <person name="Pillet L."/>
            <person name="Moustafa A."/>
            <person name="Platzer M."/>
            <person name="Groth M."/>
            <person name="Szafranski K."/>
            <person name="Schliwa M."/>
        </authorList>
    </citation>
    <scope>NUCLEOTIDE SEQUENCE [LARGE SCALE GENOMIC DNA]</scope>
</reference>
<evidence type="ECO:0000313" key="3">
    <source>
        <dbReference type="Proteomes" id="UP000023152"/>
    </source>
</evidence>
<evidence type="ECO:0000313" key="2">
    <source>
        <dbReference type="EMBL" id="ETO09358.1"/>
    </source>
</evidence>
<keyword evidence="1" id="KW-0812">Transmembrane</keyword>
<protein>
    <submittedName>
        <fullName evidence="2">Uncharacterized protein</fullName>
    </submittedName>
</protein>
<keyword evidence="1" id="KW-1133">Transmembrane helix</keyword>
<sequence>MKHENHKKFCNDKKKANKNEIILKRFKIVDIPVNFKETQIFISIRILGLKRKKMTSTTPISDEKTGTLEGESVSDTETLYILGAVYGLQDVTEVVKRLVTNDQLVVFASNKVFGDSRYEKQTNKKGVKKTLVVVYKYGGDAYAAGVAFVEEDKKLVITRNTRKWYFHEFNLRPNKLTIFGAVYGLEDMTTKTRNLVSRQELIVNVSNETFGDTWPSCDLFLYYFHVYTYITSLLLLLYFIFIFFIFLFTLLFI</sequence>
<accession>X6M5T8</accession>
<dbReference type="OrthoDB" id="10640586at2759"/>
<comment type="caution">
    <text evidence="2">The sequence shown here is derived from an EMBL/GenBank/DDBJ whole genome shotgun (WGS) entry which is preliminary data.</text>
</comment>
<evidence type="ECO:0000256" key="1">
    <source>
        <dbReference type="SAM" id="Phobius"/>
    </source>
</evidence>
<feature type="transmembrane region" description="Helical" evidence="1">
    <location>
        <begin position="226"/>
        <end position="252"/>
    </location>
</feature>
<proteinExistence type="predicted"/>
<organism evidence="2 3">
    <name type="scientific">Reticulomyxa filosa</name>
    <dbReference type="NCBI Taxonomy" id="46433"/>
    <lineage>
        <taxon>Eukaryota</taxon>
        <taxon>Sar</taxon>
        <taxon>Rhizaria</taxon>
        <taxon>Retaria</taxon>
        <taxon>Foraminifera</taxon>
        <taxon>Monothalamids</taxon>
        <taxon>Reticulomyxidae</taxon>
        <taxon>Reticulomyxa</taxon>
    </lineage>
</organism>
<keyword evidence="1" id="KW-0472">Membrane</keyword>
<name>X6M5T8_RETFI</name>
<keyword evidence="3" id="KW-1185">Reference proteome</keyword>
<dbReference type="AlphaFoldDB" id="X6M5T8"/>
<dbReference type="Proteomes" id="UP000023152">
    <property type="component" value="Unassembled WGS sequence"/>
</dbReference>
<dbReference type="EMBL" id="ASPP01024115">
    <property type="protein sequence ID" value="ETO09358.1"/>
    <property type="molecule type" value="Genomic_DNA"/>
</dbReference>
<gene>
    <name evidence="2" type="ORF">RFI_28019</name>
</gene>